<dbReference type="EMBL" id="BLLK01000057">
    <property type="protein sequence ID" value="GFH56890.1"/>
    <property type="molecule type" value="Genomic_DNA"/>
</dbReference>
<dbReference type="GO" id="GO:0005634">
    <property type="term" value="C:nucleus"/>
    <property type="evidence" value="ECO:0007669"/>
    <property type="project" value="TreeGrafter"/>
</dbReference>
<evidence type="ECO:0000256" key="4">
    <source>
        <dbReference type="PROSITE-ProRule" id="PRU00175"/>
    </source>
</evidence>
<dbReference type="GO" id="GO:0003697">
    <property type="term" value="F:single-stranded DNA binding"/>
    <property type="evidence" value="ECO:0007669"/>
    <property type="project" value="InterPro"/>
</dbReference>
<dbReference type="Pfam" id="PF13923">
    <property type="entry name" value="zf-C3HC4_2"/>
    <property type="match status" value="1"/>
</dbReference>
<dbReference type="GO" id="GO:0061630">
    <property type="term" value="F:ubiquitin protein ligase activity"/>
    <property type="evidence" value="ECO:0007669"/>
    <property type="project" value="InterPro"/>
</dbReference>
<evidence type="ECO:0000256" key="5">
    <source>
        <dbReference type="SAM" id="Coils"/>
    </source>
</evidence>
<dbReference type="InterPro" id="IPR017907">
    <property type="entry name" value="Znf_RING_CS"/>
</dbReference>
<dbReference type="Gene3D" id="1.25.40.20">
    <property type="entry name" value="Ankyrin repeat-containing domain"/>
    <property type="match status" value="1"/>
</dbReference>
<comment type="caution">
    <text evidence="7">The sequence shown here is derived from an EMBL/GenBank/DDBJ whole genome shotgun (WGS) entry which is preliminary data.</text>
</comment>
<dbReference type="InterPro" id="IPR013083">
    <property type="entry name" value="Znf_RING/FYVE/PHD"/>
</dbReference>
<evidence type="ECO:0000313" key="7">
    <source>
        <dbReference type="EMBL" id="GFH56890.1"/>
    </source>
</evidence>
<accession>A0AAD3D5F8</accession>
<dbReference type="InterPro" id="IPR036770">
    <property type="entry name" value="Ankyrin_rpt-contain_sf"/>
</dbReference>
<dbReference type="SUPFAM" id="SSF57850">
    <property type="entry name" value="RING/U-box"/>
    <property type="match status" value="1"/>
</dbReference>
<dbReference type="SUPFAM" id="SSF48403">
    <property type="entry name" value="Ankyrin repeat"/>
    <property type="match status" value="1"/>
</dbReference>
<dbReference type="GO" id="GO:0097505">
    <property type="term" value="C:Rad6-Rad18 complex"/>
    <property type="evidence" value="ECO:0007669"/>
    <property type="project" value="TreeGrafter"/>
</dbReference>
<feature type="domain" description="RING-type" evidence="6">
    <location>
        <begin position="476"/>
        <end position="516"/>
    </location>
</feature>
<organism evidence="7 8">
    <name type="scientific">Chaetoceros tenuissimus</name>
    <dbReference type="NCBI Taxonomy" id="426638"/>
    <lineage>
        <taxon>Eukaryota</taxon>
        <taxon>Sar</taxon>
        <taxon>Stramenopiles</taxon>
        <taxon>Ochrophyta</taxon>
        <taxon>Bacillariophyta</taxon>
        <taxon>Coscinodiscophyceae</taxon>
        <taxon>Chaetocerotophycidae</taxon>
        <taxon>Chaetocerotales</taxon>
        <taxon>Chaetocerotaceae</taxon>
        <taxon>Chaetoceros</taxon>
    </lineage>
</organism>
<dbReference type="Gene3D" id="3.30.40.10">
    <property type="entry name" value="Zinc/RING finger domain, C3HC4 (zinc finger)"/>
    <property type="match status" value="1"/>
</dbReference>
<dbReference type="PANTHER" id="PTHR14134:SF2">
    <property type="entry name" value="E3 UBIQUITIN-PROTEIN LIGASE RAD18"/>
    <property type="match status" value="1"/>
</dbReference>
<keyword evidence="3" id="KW-0862">Zinc</keyword>
<dbReference type="GO" id="GO:0006301">
    <property type="term" value="P:DNA damage tolerance"/>
    <property type="evidence" value="ECO:0007669"/>
    <property type="project" value="InterPro"/>
</dbReference>
<dbReference type="PROSITE" id="PS00518">
    <property type="entry name" value="ZF_RING_1"/>
    <property type="match status" value="1"/>
</dbReference>
<evidence type="ECO:0000259" key="6">
    <source>
        <dbReference type="PROSITE" id="PS50089"/>
    </source>
</evidence>
<dbReference type="PROSITE" id="PS50089">
    <property type="entry name" value="ZF_RING_2"/>
    <property type="match status" value="1"/>
</dbReference>
<dbReference type="InterPro" id="IPR001841">
    <property type="entry name" value="Znf_RING"/>
</dbReference>
<dbReference type="PANTHER" id="PTHR14134">
    <property type="entry name" value="E3 UBIQUITIN-PROTEIN LIGASE RAD18"/>
    <property type="match status" value="1"/>
</dbReference>
<dbReference type="AlphaFoldDB" id="A0AAD3D5F8"/>
<dbReference type="Proteomes" id="UP001054902">
    <property type="component" value="Unassembled WGS sequence"/>
</dbReference>
<keyword evidence="2 4" id="KW-0863">Zinc-finger</keyword>
<dbReference type="GO" id="GO:0006513">
    <property type="term" value="P:protein monoubiquitination"/>
    <property type="evidence" value="ECO:0007669"/>
    <property type="project" value="InterPro"/>
</dbReference>
<reference evidence="7 8" key="1">
    <citation type="journal article" date="2021" name="Sci. Rep.">
        <title>The genome of the diatom Chaetoceros tenuissimus carries an ancient integrated fragment of an extant virus.</title>
        <authorList>
            <person name="Hongo Y."/>
            <person name="Kimura K."/>
            <person name="Takaki Y."/>
            <person name="Yoshida Y."/>
            <person name="Baba S."/>
            <person name="Kobayashi G."/>
            <person name="Nagasaki K."/>
            <person name="Hano T."/>
            <person name="Tomaru Y."/>
        </authorList>
    </citation>
    <scope>NUCLEOTIDE SEQUENCE [LARGE SCALE GENOMIC DNA]</scope>
    <source>
        <strain evidence="7 8">NIES-3715</strain>
    </source>
</reference>
<proteinExistence type="predicted"/>
<keyword evidence="5" id="KW-0175">Coiled coil</keyword>
<evidence type="ECO:0000313" key="8">
    <source>
        <dbReference type="Proteomes" id="UP001054902"/>
    </source>
</evidence>
<protein>
    <submittedName>
        <fullName evidence="7">Zinc-binding protein A33-like</fullName>
    </submittedName>
</protein>
<evidence type="ECO:0000256" key="1">
    <source>
        <dbReference type="ARBA" id="ARBA00022723"/>
    </source>
</evidence>
<keyword evidence="1" id="KW-0479">Metal-binding</keyword>
<gene>
    <name evidence="7" type="ORF">CTEN210_13365</name>
</gene>
<feature type="coiled-coil region" evidence="5">
    <location>
        <begin position="537"/>
        <end position="575"/>
    </location>
</feature>
<dbReference type="GO" id="GO:0008270">
    <property type="term" value="F:zinc ion binding"/>
    <property type="evidence" value="ECO:0007669"/>
    <property type="project" value="UniProtKB-KW"/>
</dbReference>
<evidence type="ECO:0000256" key="2">
    <source>
        <dbReference type="ARBA" id="ARBA00022771"/>
    </source>
</evidence>
<name>A0AAD3D5F8_9STRA</name>
<dbReference type="InterPro" id="IPR039577">
    <property type="entry name" value="Rad18"/>
</dbReference>
<sequence>MKSFQSCSMRDHDDEQGIEEIQASTIARKNQEKFLHEALIDKNWNHVEQFLADETLSKAEKKVIIGKEICSAILYGLPLHLMKGLIETITFESVDELVHAELAGYTLLQVALMKSADPRWFTSYSPLSFEVIELLISIGGKDLVNLPATDKHRNRTSLHMYLGMGGYCSKTINLLLKVGGLDLLDMKDIEGHSFVEFSNKMQRKIIIDHLGKLDPSPRVQNYIESLTNVGVTPQEFFNWIRRSHFGNIRKYLHDIKESREAKIKCITFFSVENALPFQLFCKRHGPIDIAEKIVDIAGDGILRLKDGEGNNCLHCACDPIQESGELIDVNELDEADFKEHRILVEFLLTRGGWKLLLETNNEKQPALHNFMWCNRTNLECIKFAVETGGEELLQYRDDDYEERSGGNTLLHYFSYRDDPDREVILYLVSKAGPEILEIENNDESTPDFLWSKELREYITTKVLTGNLPALSDDLQCPICFDTLFDVHIISKCCHRFCKRCITQSYEKRGNSCPICRIEFSIGDVKKDPLLGKLAIAIKEEHDAKEMLQAQLSDSKKEIDLLKDQLQNALKRKQDEL</sequence>
<keyword evidence="8" id="KW-1185">Reference proteome</keyword>
<dbReference type="SMART" id="SM00184">
    <property type="entry name" value="RING"/>
    <property type="match status" value="1"/>
</dbReference>
<evidence type="ECO:0000256" key="3">
    <source>
        <dbReference type="ARBA" id="ARBA00022833"/>
    </source>
</evidence>